<name>A0A1I2CNZ3_9BACI</name>
<dbReference type="Proteomes" id="UP000199516">
    <property type="component" value="Unassembled WGS sequence"/>
</dbReference>
<evidence type="ECO:0000256" key="3">
    <source>
        <dbReference type="ARBA" id="ARBA00022519"/>
    </source>
</evidence>
<gene>
    <name evidence="9" type="ORF">SAMN05192532_103116</name>
</gene>
<feature type="transmembrane region" description="Helical" evidence="7">
    <location>
        <begin position="169"/>
        <end position="194"/>
    </location>
</feature>
<accession>A0A1I2CNZ3</accession>
<protein>
    <submittedName>
        <fullName evidence="9">C4-dicarboxylate transporter, DctM subunit</fullName>
    </submittedName>
</protein>
<dbReference type="PANTHER" id="PTHR33362">
    <property type="entry name" value="SIALIC ACID TRAP TRANSPORTER PERMEASE PROTEIN SIAT-RELATED"/>
    <property type="match status" value="1"/>
</dbReference>
<organism evidence="9 10">
    <name type="scientific">Alteribacillus iranensis</name>
    <dbReference type="NCBI Taxonomy" id="930128"/>
    <lineage>
        <taxon>Bacteria</taxon>
        <taxon>Bacillati</taxon>
        <taxon>Bacillota</taxon>
        <taxon>Bacilli</taxon>
        <taxon>Bacillales</taxon>
        <taxon>Bacillaceae</taxon>
        <taxon>Alteribacillus</taxon>
    </lineage>
</organism>
<dbReference type="InterPro" id="IPR004681">
    <property type="entry name" value="TRAP_DctM"/>
</dbReference>
<feature type="transmembrane region" description="Helical" evidence="7">
    <location>
        <begin position="240"/>
        <end position="256"/>
    </location>
</feature>
<dbReference type="Pfam" id="PF06808">
    <property type="entry name" value="DctM"/>
    <property type="match status" value="1"/>
</dbReference>
<dbReference type="STRING" id="930128.SAMN05192532_103116"/>
<feature type="transmembrane region" description="Helical" evidence="7">
    <location>
        <begin position="6"/>
        <end position="34"/>
    </location>
</feature>
<feature type="transmembrane region" description="Helical" evidence="7">
    <location>
        <begin position="268"/>
        <end position="293"/>
    </location>
</feature>
<evidence type="ECO:0000256" key="7">
    <source>
        <dbReference type="SAM" id="Phobius"/>
    </source>
</evidence>
<evidence type="ECO:0000256" key="4">
    <source>
        <dbReference type="ARBA" id="ARBA00022692"/>
    </source>
</evidence>
<keyword evidence="6 7" id="KW-0472">Membrane</keyword>
<dbReference type="GO" id="GO:0022857">
    <property type="term" value="F:transmembrane transporter activity"/>
    <property type="evidence" value="ECO:0007669"/>
    <property type="project" value="TreeGrafter"/>
</dbReference>
<reference evidence="9 10" key="1">
    <citation type="submission" date="2016-10" db="EMBL/GenBank/DDBJ databases">
        <authorList>
            <person name="de Groot N.N."/>
        </authorList>
    </citation>
    <scope>NUCLEOTIDE SEQUENCE [LARGE SCALE GENOMIC DNA]</scope>
    <source>
        <strain evidence="9 10">DSM 23995</strain>
    </source>
</reference>
<keyword evidence="4 7" id="KW-0812">Transmembrane</keyword>
<feature type="transmembrane region" description="Helical" evidence="7">
    <location>
        <begin position="355"/>
        <end position="376"/>
    </location>
</feature>
<evidence type="ECO:0000256" key="2">
    <source>
        <dbReference type="ARBA" id="ARBA00022475"/>
    </source>
</evidence>
<feature type="transmembrane region" description="Helical" evidence="7">
    <location>
        <begin position="313"/>
        <end position="343"/>
    </location>
</feature>
<feature type="domain" description="TRAP C4-dicarboxylate transport system permease DctM subunit" evidence="8">
    <location>
        <begin position="6"/>
        <end position="416"/>
    </location>
</feature>
<keyword evidence="10" id="KW-1185">Reference proteome</keyword>
<sequence length="426" mass="45393">MSIFLFVVFILLIFINVPISIALGSASLIFFLVSGNFPLELIPQRMFAALDSFPLMAAPFFILAGKLMEHGGISQRLIDFAQSLVGQLRGGLAHVGIVTCIFFAALSGSGSATTAAVGSILIPYMVKEGYDRAFSTAVQAAGGTTGIVIPPSVPLILYGVSAGVSVSSLFIAGIIPGLMIGLSLILVSYVISVIKGYQGTQDKMNVKKLAVSFRKAFLSLLMPVIILGGIYGGIFTPTEASVVAVVYGFFIGFFVYRQINFSVLREILVSSVVTTSVILLLISTASLFGMILTRERIPQTVAETFMDSPLTPLIIMLLVNVFLLIVGTFMETIASVIILTPILLPVVTGLGMDPIHFGIVMIANLSIGLITPPVGINLFVGSQVGQVPYEKLVRAILPFLVMMIVDVLLLTFLPGISMFLVDVLES</sequence>
<dbReference type="PIRSF" id="PIRSF006066">
    <property type="entry name" value="HI0050"/>
    <property type="match status" value="1"/>
</dbReference>
<comment type="subcellular location">
    <subcellularLocation>
        <location evidence="1">Cell inner membrane</location>
        <topology evidence="1">Multi-pass membrane protein</topology>
    </subcellularLocation>
</comment>
<dbReference type="NCBIfam" id="TIGR00786">
    <property type="entry name" value="dctM"/>
    <property type="match status" value="1"/>
</dbReference>
<evidence type="ECO:0000313" key="9">
    <source>
        <dbReference type="EMBL" id="SFE70031.1"/>
    </source>
</evidence>
<dbReference type="RefSeq" id="WP_091660173.1">
    <property type="nucleotide sequence ID" value="NZ_FONT01000003.1"/>
</dbReference>
<dbReference type="AlphaFoldDB" id="A0A1I2CNZ3"/>
<keyword evidence="5 7" id="KW-1133">Transmembrane helix</keyword>
<feature type="transmembrane region" description="Helical" evidence="7">
    <location>
        <begin position="134"/>
        <end position="157"/>
    </location>
</feature>
<evidence type="ECO:0000256" key="6">
    <source>
        <dbReference type="ARBA" id="ARBA00023136"/>
    </source>
</evidence>
<keyword evidence="2" id="KW-1003">Cell membrane</keyword>
<evidence type="ECO:0000313" key="10">
    <source>
        <dbReference type="Proteomes" id="UP000199516"/>
    </source>
</evidence>
<dbReference type="OrthoDB" id="9785600at2"/>
<evidence type="ECO:0000256" key="5">
    <source>
        <dbReference type="ARBA" id="ARBA00022989"/>
    </source>
</evidence>
<proteinExistence type="predicted"/>
<feature type="transmembrane region" description="Helical" evidence="7">
    <location>
        <begin position="92"/>
        <end position="122"/>
    </location>
</feature>
<keyword evidence="3" id="KW-0997">Cell inner membrane</keyword>
<dbReference type="PANTHER" id="PTHR33362:SF3">
    <property type="entry name" value="SIALIC ACID TRAP TRANSPORTER PERMEASE PROTEIN SIAT"/>
    <property type="match status" value="1"/>
</dbReference>
<evidence type="ECO:0000259" key="8">
    <source>
        <dbReference type="Pfam" id="PF06808"/>
    </source>
</evidence>
<dbReference type="GO" id="GO:0005886">
    <property type="term" value="C:plasma membrane"/>
    <property type="evidence" value="ECO:0007669"/>
    <property type="project" value="UniProtKB-SubCell"/>
</dbReference>
<feature type="transmembrane region" description="Helical" evidence="7">
    <location>
        <begin position="396"/>
        <end position="421"/>
    </location>
</feature>
<dbReference type="InterPro" id="IPR010656">
    <property type="entry name" value="DctM"/>
</dbReference>
<dbReference type="EMBL" id="FONT01000003">
    <property type="protein sequence ID" value="SFE70031.1"/>
    <property type="molecule type" value="Genomic_DNA"/>
</dbReference>
<feature type="transmembrane region" description="Helical" evidence="7">
    <location>
        <begin position="215"/>
        <end position="234"/>
    </location>
</feature>
<evidence type="ECO:0000256" key="1">
    <source>
        <dbReference type="ARBA" id="ARBA00004429"/>
    </source>
</evidence>